<dbReference type="InterPro" id="IPR004147">
    <property type="entry name" value="ABC1_dom"/>
</dbReference>
<proteinExistence type="inferred from homology"/>
<keyword evidence="15" id="KW-0830">Ubiquinone</keyword>
<keyword evidence="8 13" id="KW-0547">Nucleotide-binding</keyword>
<dbReference type="HAMAP" id="MF_00414">
    <property type="entry name" value="UbiB"/>
    <property type="match status" value="1"/>
</dbReference>
<name>A0ABX6V2C3_9GAMM</name>
<dbReference type="NCBIfam" id="TIGR01982">
    <property type="entry name" value="UbiB"/>
    <property type="match status" value="1"/>
</dbReference>
<evidence type="ECO:0000256" key="9">
    <source>
        <dbReference type="ARBA" id="ARBA00022777"/>
    </source>
</evidence>
<feature type="transmembrane region" description="Helical" evidence="13">
    <location>
        <begin position="500"/>
        <end position="517"/>
    </location>
</feature>
<dbReference type="Proteomes" id="UP000316416">
    <property type="component" value="Chromosome"/>
</dbReference>
<evidence type="ECO:0000256" key="10">
    <source>
        <dbReference type="ARBA" id="ARBA00022840"/>
    </source>
</evidence>
<comment type="pathway">
    <text evidence="1 13">Cofactor biosynthesis; ubiquinone biosynthesis [regulation].</text>
</comment>
<gene>
    <name evidence="13 15" type="primary">ubiB</name>
    <name evidence="15" type="ORF">FM038_002665</name>
</gene>
<keyword evidence="9 13" id="KW-0418">Kinase</keyword>
<keyword evidence="7 13" id="KW-0812">Transmembrane</keyword>
<comment type="function">
    <text evidence="13">Is probably a protein kinase regulator of UbiI activity which is involved in aerobic coenzyme Q (ubiquinone) biosynthesis.</text>
</comment>
<evidence type="ECO:0000256" key="12">
    <source>
        <dbReference type="ARBA" id="ARBA00023136"/>
    </source>
</evidence>
<evidence type="ECO:0000256" key="11">
    <source>
        <dbReference type="ARBA" id="ARBA00022989"/>
    </source>
</evidence>
<comment type="subcellular location">
    <subcellularLocation>
        <location evidence="13">Cell membrane</location>
        <topology evidence="13">Multi-pass membrane protein</topology>
    </subcellularLocation>
</comment>
<evidence type="ECO:0000256" key="3">
    <source>
        <dbReference type="ARBA" id="ARBA00022475"/>
    </source>
</evidence>
<evidence type="ECO:0000313" key="15">
    <source>
        <dbReference type="EMBL" id="QPG56445.1"/>
    </source>
</evidence>
<accession>A0ABX6V2C3</accession>
<dbReference type="CDD" id="cd13972">
    <property type="entry name" value="UbiB"/>
    <property type="match status" value="1"/>
</dbReference>
<evidence type="ECO:0000256" key="13">
    <source>
        <dbReference type="HAMAP-Rule" id="MF_00414"/>
    </source>
</evidence>
<keyword evidence="10 13" id="KW-0067">ATP-binding</keyword>
<dbReference type="NCBIfam" id="NF003404">
    <property type="entry name" value="PRK04750.1"/>
    <property type="match status" value="1"/>
</dbReference>
<dbReference type="Pfam" id="PF03109">
    <property type="entry name" value="ABC1"/>
    <property type="match status" value="1"/>
</dbReference>
<evidence type="ECO:0000256" key="6">
    <source>
        <dbReference type="ARBA" id="ARBA00022688"/>
    </source>
</evidence>
<dbReference type="RefSeq" id="WP_142871828.1">
    <property type="nucleotide sequence ID" value="NZ_CP045503.2"/>
</dbReference>
<keyword evidence="6 13" id="KW-0831">Ubiquinone biosynthesis</keyword>
<dbReference type="SUPFAM" id="SSF56112">
    <property type="entry name" value="Protein kinase-like (PK-like)"/>
    <property type="match status" value="1"/>
</dbReference>
<keyword evidence="12 13" id="KW-0472">Membrane</keyword>
<dbReference type="InterPro" id="IPR050154">
    <property type="entry name" value="UbiB_kinase"/>
</dbReference>
<keyword evidence="11 13" id="KW-1133">Transmembrane helix</keyword>
<feature type="transmembrane region" description="Helical" evidence="13">
    <location>
        <begin position="523"/>
        <end position="540"/>
    </location>
</feature>
<keyword evidence="5 13" id="KW-0808">Transferase</keyword>
<feature type="binding site" evidence="13">
    <location>
        <begin position="129"/>
        <end position="137"/>
    </location>
    <ligand>
        <name>ATP</name>
        <dbReference type="ChEBI" id="CHEBI:30616"/>
    </ligand>
</feature>
<organism evidence="15 16">
    <name type="scientific">Shewanella eurypsychrophilus</name>
    <dbReference type="NCBI Taxonomy" id="2593656"/>
    <lineage>
        <taxon>Bacteria</taxon>
        <taxon>Pseudomonadati</taxon>
        <taxon>Pseudomonadota</taxon>
        <taxon>Gammaproteobacteria</taxon>
        <taxon>Alteromonadales</taxon>
        <taxon>Shewanellaceae</taxon>
        <taxon>Shewanella</taxon>
    </lineage>
</organism>
<evidence type="ECO:0000256" key="5">
    <source>
        <dbReference type="ARBA" id="ARBA00022679"/>
    </source>
</evidence>
<dbReference type="EC" id="2.7.-.-" evidence="13"/>
<keyword evidence="16" id="KW-1185">Reference proteome</keyword>
<dbReference type="InterPro" id="IPR010232">
    <property type="entry name" value="UbiB"/>
</dbReference>
<comment type="similarity">
    <text evidence="13">Belongs to the ABC1 family. UbiB subfamily.</text>
</comment>
<evidence type="ECO:0000256" key="7">
    <source>
        <dbReference type="ARBA" id="ARBA00022692"/>
    </source>
</evidence>
<protein>
    <recommendedName>
        <fullName evidence="13">Probable protein kinase UbiB</fullName>
        <ecNumber evidence="13">2.7.-.-</ecNumber>
    </recommendedName>
    <alternativeName>
        <fullName evidence="13">Ubiquinone biosynthesis protein UbiB</fullName>
    </alternativeName>
</protein>
<evidence type="ECO:0000256" key="1">
    <source>
        <dbReference type="ARBA" id="ARBA00005020"/>
    </source>
</evidence>
<evidence type="ECO:0000256" key="2">
    <source>
        <dbReference type="ARBA" id="ARBA00009670"/>
    </source>
</evidence>
<feature type="binding site" evidence="13">
    <location>
        <position position="152"/>
    </location>
    <ligand>
        <name>ATP</name>
        <dbReference type="ChEBI" id="CHEBI:30616"/>
    </ligand>
</feature>
<sequence length="549" mass="63078">MTATSIRRAYQVIKITLNYGLDELIPAKMTPWYFRILRCCLFWIRNQHKDKAGGERLKLAMQELGPVHIKFGQMLSTRRDLLSDEWAEELAMLQDRVPPFDSAIARKMIEEELGAPIDTYFDDFDDTPLASASISQVHTATLKSNGKAVVLKVLRPNVEAQVHADIQLMSQAASFLETLLGHGNRLRPAEVIEDYRTTIEGELNLKLEALNAIRLRNNFLDSGSLYIPYMYEDLCFTRLIVMERIDGIPVSDMAALKAQGTNLKKLAERGVELFFTQVFRDNFFHADMHPGNIFVSRENPDDPHYIGLDCGIMGTLTDEDKRYLAENFLAFFNRDYRRIAQLYIESGWVSPDTDIGAFEQAVKVVCEPMFNKPLDEISFGHVLLELFRTARRFDMVVQPQLVLLEKTLLYIEGLGRQLYPQLDLWQTAKPFLEDWMSQQVGPKAMAKKVKQELPYWIDKLPELPELVYDNLKVGKNFVKSQNKMLDRYLKQQQKAHKSNYLLLTSAVLVICGTILFNQDATLWASYGSITAGVILWLTGWRSRPKNRKF</sequence>
<evidence type="ECO:0000259" key="14">
    <source>
        <dbReference type="PROSITE" id="PS50011"/>
    </source>
</evidence>
<comment type="caution">
    <text evidence="13">Lacks conserved residue(s) required for the propagation of feature annotation.</text>
</comment>
<keyword evidence="3 13" id="KW-1003">Cell membrane</keyword>
<reference evidence="15" key="1">
    <citation type="submission" date="2021-07" db="EMBL/GenBank/DDBJ databases">
        <title>Shewanella sp. YLB-07 whole genome sequence.</title>
        <authorList>
            <person name="Yu L."/>
        </authorList>
    </citation>
    <scope>NUCLEOTIDE SEQUENCE</scope>
    <source>
        <strain evidence="15">YLB-08</strain>
    </source>
</reference>
<keyword evidence="4" id="KW-0997">Cell inner membrane</keyword>
<dbReference type="InterPro" id="IPR011009">
    <property type="entry name" value="Kinase-like_dom_sf"/>
</dbReference>
<dbReference type="PROSITE" id="PS50011">
    <property type="entry name" value="PROTEIN_KINASE_DOM"/>
    <property type="match status" value="1"/>
</dbReference>
<dbReference type="PANTHER" id="PTHR10566">
    <property type="entry name" value="CHAPERONE-ACTIVITY OF BC1 COMPLEX CABC1 -RELATED"/>
    <property type="match status" value="1"/>
</dbReference>
<evidence type="ECO:0000256" key="4">
    <source>
        <dbReference type="ARBA" id="ARBA00022519"/>
    </source>
</evidence>
<dbReference type="EMBL" id="CP045503">
    <property type="protein sequence ID" value="QPG56445.1"/>
    <property type="molecule type" value="Genomic_DNA"/>
</dbReference>
<evidence type="ECO:0000256" key="8">
    <source>
        <dbReference type="ARBA" id="ARBA00022741"/>
    </source>
</evidence>
<comment type="similarity">
    <text evidence="2">Belongs to the protein kinase superfamily. ADCK protein kinase family.</text>
</comment>
<evidence type="ECO:0000313" key="16">
    <source>
        <dbReference type="Proteomes" id="UP000316416"/>
    </source>
</evidence>
<dbReference type="InterPro" id="IPR045308">
    <property type="entry name" value="UbiB_bact"/>
</dbReference>
<feature type="domain" description="Protein kinase" evidence="14">
    <location>
        <begin position="123"/>
        <end position="508"/>
    </location>
</feature>
<dbReference type="PANTHER" id="PTHR10566:SF113">
    <property type="entry name" value="PROTEIN ACTIVITY OF BC1 COMPLEX KINASE 7, CHLOROPLASTIC"/>
    <property type="match status" value="1"/>
</dbReference>
<feature type="active site" description="Proton acceptor" evidence="13">
    <location>
        <position position="287"/>
    </location>
</feature>
<dbReference type="InterPro" id="IPR000719">
    <property type="entry name" value="Prot_kinase_dom"/>
</dbReference>